<feature type="transmembrane region" description="Helical" evidence="1">
    <location>
        <begin position="274"/>
        <end position="292"/>
    </location>
</feature>
<feature type="transmembrane region" description="Helical" evidence="1">
    <location>
        <begin position="136"/>
        <end position="152"/>
    </location>
</feature>
<feature type="transmembrane region" description="Helical" evidence="1">
    <location>
        <begin position="304"/>
        <end position="323"/>
    </location>
</feature>
<feature type="transmembrane region" description="Helical" evidence="1">
    <location>
        <begin position="164"/>
        <end position="186"/>
    </location>
</feature>
<sequence length="419" mass="47447">MIQLLLNLAEKIDSQCRAYYRPLIILLCIFAFINFSRVGYTLSQNWNGWTIGDWILNYQGGFIRRGLLGTLLISVGNSFSMPLNDLTYLLQCTVFVLFLLTFIYLIRNKEINFWYLILCFSPGFLLFNYYDGMSVGRKEILIYMLFAAWCVLHERAQPRLISIAIFSILVFVLTLTHEMVLFFMPYFILVGYSSCAGNSSQGFVKLLMPAVASFAAVAVLILFAHPISEPSMCRIFTELGANEKVCNGIISFGSDASIGIVWQRLIALDPLIQLQWLAFLPLIVAPIYLCLHFVKHKELDGKKLLIIAAFLIMATAPLFLLSIDWGRWIAIHVTLSAIFIASHLPRLAQLSDERNAVANRMAWRLRVGQSNLIVLLTVGLAVLLLDLSYSINHCCANNLIEPFGPLKKLFMTLKPYVNF</sequence>
<gene>
    <name evidence="2" type="ORF">KZZ10_05780</name>
</gene>
<evidence type="ECO:0000256" key="1">
    <source>
        <dbReference type="SAM" id="Phobius"/>
    </source>
</evidence>
<keyword evidence="1" id="KW-0812">Transmembrane</keyword>
<feature type="transmembrane region" description="Helical" evidence="1">
    <location>
        <begin position="369"/>
        <end position="389"/>
    </location>
</feature>
<keyword evidence="1" id="KW-1133">Transmembrane helix</keyword>
<keyword evidence="1" id="KW-0472">Membrane</keyword>
<dbReference type="AlphaFoldDB" id="A0A953T6U7"/>
<dbReference type="Proteomes" id="UP000739565">
    <property type="component" value="Unassembled WGS sequence"/>
</dbReference>
<feature type="transmembrane region" description="Helical" evidence="1">
    <location>
        <begin position="245"/>
        <end position="262"/>
    </location>
</feature>
<reference evidence="2" key="1">
    <citation type="submission" date="2021-07" db="EMBL/GenBank/DDBJ databases">
        <title>New genus and species of the family Alcaligenaceae.</title>
        <authorList>
            <person name="Hahn M.W."/>
        </authorList>
    </citation>
    <scope>NUCLEOTIDE SEQUENCE</scope>
    <source>
        <strain evidence="2">LF4-65</strain>
    </source>
</reference>
<feature type="transmembrane region" description="Helical" evidence="1">
    <location>
        <begin position="88"/>
        <end position="106"/>
    </location>
</feature>
<feature type="transmembrane region" description="Helical" evidence="1">
    <location>
        <begin position="329"/>
        <end position="348"/>
    </location>
</feature>
<evidence type="ECO:0000313" key="3">
    <source>
        <dbReference type="Proteomes" id="UP000739565"/>
    </source>
</evidence>
<dbReference type="EMBL" id="JAHXRI010000006">
    <property type="protein sequence ID" value="MBZ1350149.1"/>
    <property type="molecule type" value="Genomic_DNA"/>
</dbReference>
<evidence type="ECO:0000313" key="2">
    <source>
        <dbReference type="EMBL" id="MBZ1350149.1"/>
    </source>
</evidence>
<comment type="caution">
    <text evidence="2">The sequence shown here is derived from an EMBL/GenBank/DDBJ whole genome shotgun (WGS) entry which is preliminary data.</text>
</comment>
<name>A0A953T6U7_9BURK</name>
<protein>
    <submittedName>
        <fullName evidence="2">Uncharacterized protein</fullName>
    </submittedName>
</protein>
<organism evidence="2 3">
    <name type="scientific">Zwartia hollandica</name>
    <dbReference type="NCBI Taxonomy" id="324606"/>
    <lineage>
        <taxon>Bacteria</taxon>
        <taxon>Pseudomonadati</taxon>
        <taxon>Pseudomonadota</taxon>
        <taxon>Betaproteobacteria</taxon>
        <taxon>Burkholderiales</taxon>
        <taxon>Alcaligenaceae</taxon>
        <taxon>Zwartia</taxon>
    </lineage>
</organism>
<feature type="transmembrane region" description="Helical" evidence="1">
    <location>
        <begin position="113"/>
        <end position="130"/>
    </location>
</feature>
<keyword evidence="3" id="KW-1185">Reference proteome</keyword>
<feature type="transmembrane region" description="Helical" evidence="1">
    <location>
        <begin position="20"/>
        <end position="40"/>
    </location>
</feature>
<accession>A0A953T6U7</accession>
<feature type="transmembrane region" description="Helical" evidence="1">
    <location>
        <begin position="206"/>
        <end position="224"/>
    </location>
</feature>
<dbReference type="RefSeq" id="WP_259660544.1">
    <property type="nucleotide sequence ID" value="NZ_JAHXRI010000006.1"/>
</dbReference>
<proteinExistence type="predicted"/>